<sequence>MCGGTMSSARMIRCAAAVLAAAALTGSTPAAARAAGPAPPPGAWTGMDLGRAELSGAALHHDGIGAVPPDGSGAAGSARAAGGGGAPGLATFAAHRIDRATDTVAVAAEGTADPAVRAVEARGLRHDGVWTEWHAWQQSGAESRVVLPAPVRRVQVRAVLAADPGARLSGVRLRPLAAGTDRRARPGTPFSARVFATRIGLVGDRTANGDTIRPADHFVALPSRRGLATKGTGDYTVRVCAEGSGKTPGRCAYAPVWDVGPWNIKDDYWNEDRQMWTDLARGTPQAQAGHQDGHNKGRDGFGRRIANPAGIDLADGTFDDALKLATNAWVRVDYLWTGGYAHQARIKAAKVRGTVPLRAEPSSGAAERGLAAHTASVDVRCAVTGDAVTGPGGTGDRWYRIGAHDFVPAVNAEGGEGAPDCGAEPSAAPAPTAPPAPTASPTAVPTPSGSPTPSARPVP</sequence>
<feature type="region of interest" description="Disordered" evidence="1">
    <location>
        <begin position="410"/>
        <end position="459"/>
    </location>
</feature>
<dbReference type="AlphaFoldDB" id="A0A2P8CQZ2"/>
<comment type="caution">
    <text evidence="3">The sequence shown here is derived from an EMBL/GenBank/DDBJ whole genome shotgun (WGS) entry which is preliminary data.</text>
</comment>
<dbReference type="EMBL" id="PYGA01000032">
    <property type="protein sequence ID" value="PSK87370.1"/>
    <property type="molecule type" value="Genomic_DNA"/>
</dbReference>
<protein>
    <recommendedName>
        <fullName evidence="5">Secreted protein</fullName>
    </recommendedName>
</protein>
<organism evidence="3 4">
    <name type="scientific">Murinocardiopsis flavida</name>
    <dbReference type="NCBI Taxonomy" id="645275"/>
    <lineage>
        <taxon>Bacteria</taxon>
        <taxon>Bacillati</taxon>
        <taxon>Actinomycetota</taxon>
        <taxon>Actinomycetes</taxon>
        <taxon>Streptosporangiales</taxon>
        <taxon>Nocardiopsidaceae</taxon>
        <taxon>Murinocardiopsis</taxon>
    </lineage>
</organism>
<evidence type="ECO:0000313" key="4">
    <source>
        <dbReference type="Proteomes" id="UP000240542"/>
    </source>
</evidence>
<proteinExistence type="predicted"/>
<evidence type="ECO:0000256" key="1">
    <source>
        <dbReference type="SAM" id="MobiDB-lite"/>
    </source>
</evidence>
<feature type="compositionally biased region" description="Pro residues" evidence="1">
    <location>
        <begin position="448"/>
        <end position="459"/>
    </location>
</feature>
<feature type="chain" id="PRO_5038969650" description="Secreted protein" evidence="2">
    <location>
        <begin position="35"/>
        <end position="459"/>
    </location>
</feature>
<evidence type="ECO:0000256" key="2">
    <source>
        <dbReference type="SAM" id="SignalP"/>
    </source>
</evidence>
<dbReference type="Proteomes" id="UP000240542">
    <property type="component" value="Unassembled WGS sequence"/>
</dbReference>
<feature type="region of interest" description="Disordered" evidence="1">
    <location>
        <begin position="61"/>
        <end position="81"/>
    </location>
</feature>
<accession>A0A2P8CQZ2</accession>
<name>A0A2P8CQZ2_9ACTN</name>
<feature type="compositionally biased region" description="Low complexity" evidence="1">
    <location>
        <begin position="65"/>
        <end position="80"/>
    </location>
</feature>
<feature type="compositionally biased region" description="Basic and acidic residues" evidence="1">
    <location>
        <begin position="291"/>
        <end position="302"/>
    </location>
</feature>
<feature type="region of interest" description="Disordered" evidence="1">
    <location>
        <begin position="283"/>
        <end position="302"/>
    </location>
</feature>
<keyword evidence="2" id="KW-0732">Signal</keyword>
<reference evidence="3 4" key="1">
    <citation type="submission" date="2018-03" db="EMBL/GenBank/DDBJ databases">
        <title>Genomic Encyclopedia of Archaeal and Bacterial Type Strains, Phase II (KMG-II): from individual species to whole genera.</title>
        <authorList>
            <person name="Goeker M."/>
        </authorList>
    </citation>
    <scope>NUCLEOTIDE SEQUENCE [LARGE SCALE GENOMIC DNA]</scope>
    <source>
        <strain evidence="3 4">DSM 45312</strain>
    </source>
</reference>
<feature type="signal peptide" evidence="2">
    <location>
        <begin position="1"/>
        <end position="34"/>
    </location>
</feature>
<keyword evidence="4" id="KW-1185">Reference proteome</keyword>
<evidence type="ECO:0000313" key="3">
    <source>
        <dbReference type="EMBL" id="PSK87370.1"/>
    </source>
</evidence>
<evidence type="ECO:0008006" key="5">
    <source>
        <dbReference type="Google" id="ProtNLM"/>
    </source>
</evidence>
<gene>
    <name evidence="3" type="ORF">CLV63_13225</name>
</gene>